<accession>A0AAN7T0F6</accession>
<evidence type="ECO:0000313" key="4">
    <source>
        <dbReference type="Proteomes" id="UP001309876"/>
    </source>
</evidence>
<protein>
    <submittedName>
        <fullName evidence="3">Uncharacterized protein</fullName>
    </submittedName>
</protein>
<dbReference type="Proteomes" id="UP001309876">
    <property type="component" value="Unassembled WGS sequence"/>
</dbReference>
<feature type="signal peptide" evidence="2">
    <location>
        <begin position="1"/>
        <end position="29"/>
    </location>
</feature>
<feature type="compositionally biased region" description="Polar residues" evidence="1">
    <location>
        <begin position="333"/>
        <end position="358"/>
    </location>
</feature>
<dbReference type="AlphaFoldDB" id="A0AAN7T0F6"/>
<feature type="chain" id="PRO_5042867966" evidence="2">
    <location>
        <begin position="30"/>
        <end position="713"/>
    </location>
</feature>
<proteinExistence type="predicted"/>
<comment type="caution">
    <text evidence="3">The sequence shown here is derived from an EMBL/GenBank/DDBJ whole genome shotgun (WGS) entry which is preliminary data.</text>
</comment>
<feature type="region of interest" description="Disordered" evidence="1">
    <location>
        <begin position="249"/>
        <end position="385"/>
    </location>
</feature>
<keyword evidence="4" id="KW-1185">Reference proteome</keyword>
<feature type="compositionally biased region" description="Polar residues" evidence="1">
    <location>
        <begin position="276"/>
        <end position="293"/>
    </location>
</feature>
<feature type="compositionally biased region" description="Polar residues" evidence="1">
    <location>
        <begin position="251"/>
        <end position="264"/>
    </location>
</feature>
<evidence type="ECO:0000256" key="1">
    <source>
        <dbReference type="SAM" id="MobiDB-lite"/>
    </source>
</evidence>
<sequence length="713" mass="71207">MKTDIFDQKHLASMRRTIAVLFLATAVQALPEMASNFTFHDPAPSTLSCQGISTYDFEPSSTVYVTVDGEYTYAATMNGSAPAEIYYTPPPPCTSVILPSMSFSLYQPTSTENRTTSSLPLNSTSTPTVVTTTFSYEILTCSTSSTSTLNLNSTASHGRYTNSTTFLTTAAPGCSTTWSTYTTVYTASYALGKPQPLIPPEVSEAGSQSPRPSSSLARSTISASVVLSSAAARLTAVTVTVTKKTPVPATQIPQTASGGDSLQSIVFPDDPGNVGSIASNPGATTAPLQTATQGGSARPGSSNNGNNNGSPAALTNSNGPANTAGSTPGIVFPSQSATNNGGTPSNSDNHNSNGSPATSGVAGGSGINNNNNGSPTTNGGSAGGITSSGNGSLASAIATGSSGGSNNGLGSIINSAFNSPFTPVLVPVPVSTSLGAASATVNLVAGVPVQVASSSVYIGGSYVPLPTGTSTARVTIAGQTFTVVPSAVIAAGSTLSITRSQSISYSTEKVQVAALTASTVTQNGVIITIEPSAAIISGSTFAIGLGASSTTLIIAGQMITLGSSGVAFPSTTYLPAITTAPAYVITTIGSLTFSIDKSEAILSGMTFRIGAGALNSFTTATIDGTRITFGPSGIVLPTTTVAPTEVSLTRTGASSSIRTTASAVTRVVSDTAGATRSGNGGMSTQRPPSWLSSTGCMAAMLLGLGTLPLSLLL</sequence>
<feature type="compositionally biased region" description="Low complexity" evidence="1">
    <location>
        <begin position="294"/>
        <end position="313"/>
    </location>
</feature>
<dbReference type="EMBL" id="JAVRRJ010000004">
    <property type="protein sequence ID" value="KAK5085390.1"/>
    <property type="molecule type" value="Genomic_DNA"/>
</dbReference>
<evidence type="ECO:0000313" key="3">
    <source>
        <dbReference type="EMBL" id="KAK5085390.1"/>
    </source>
</evidence>
<feature type="compositionally biased region" description="Low complexity" evidence="1">
    <location>
        <begin position="367"/>
        <end position="379"/>
    </location>
</feature>
<name>A0AAN7T0F6_9EURO</name>
<organism evidence="3 4">
    <name type="scientific">Lithohypha guttulata</name>
    <dbReference type="NCBI Taxonomy" id="1690604"/>
    <lineage>
        <taxon>Eukaryota</taxon>
        <taxon>Fungi</taxon>
        <taxon>Dikarya</taxon>
        <taxon>Ascomycota</taxon>
        <taxon>Pezizomycotina</taxon>
        <taxon>Eurotiomycetes</taxon>
        <taxon>Chaetothyriomycetidae</taxon>
        <taxon>Chaetothyriales</taxon>
        <taxon>Trichomeriaceae</taxon>
        <taxon>Lithohypha</taxon>
    </lineage>
</organism>
<keyword evidence="2" id="KW-0732">Signal</keyword>
<reference evidence="3 4" key="1">
    <citation type="submission" date="2023-08" db="EMBL/GenBank/DDBJ databases">
        <title>Black Yeasts Isolated from many extreme environments.</title>
        <authorList>
            <person name="Coleine C."/>
            <person name="Stajich J.E."/>
            <person name="Selbmann L."/>
        </authorList>
    </citation>
    <scope>NUCLEOTIDE SEQUENCE [LARGE SCALE GENOMIC DNA]</scope>
    <source>
        <strain evidence="3 4">CCFEE 5910</strain>
    </source>
</reference>
<feature type="compositionally biased region" description="Polar residues" evidence="1">
    <location>
        <begin position="314"/>
        <end position="326"/>
    </location>
</feature>
<gene>
    <name evidence="3" type="ORF">LTR05_004675</name>
</gene>
<evidence type="ECO:0000256" key="2">
    <source>
        <dbReference type="SAM" id="SignalP"/>
    </source>
</evidence>